<feature type="domain" description="FAE" evidence="3">
    <location>
        <begin position="1"/>
        <end position="120"/>
    </location>
</feature>
<protein>
    <submittedName>
        <fullName evidence="4">3-ketoacyl-CoA synthase 19</fullName>
    </submittedName>
</protein>
<comment type="caution">
    <text evidence="4">The sequence shown here is derived from an EMBL/GenBank/DDBJ whole genome shotgun (WGS) entry which is preliminary data.</text>
</comment>
<accession>A0A7J0ECP9</accession>
<keyword evidence="5" id="KW-1185">Reference proteome</keyword>
<proteinExistence type="predicted"/>
<evidence type="ECO:0000313" key="5">
    <source>
        <dbReference type="Proteomes" id="UP000585474"/>
    </source>
</evidence>
<gene>
    <name evidence="4" type="ORF">Acr_03g0004130</name>
</gene>
<reference evidence="4 5" key="1">
    <citation type="submission" date="2019-07" db="EMBL/GenBank/DDBJ databases">
        <title>De Novo Assembly of kiwifruit Actinidia rufa.</title>
        <authorList>
            <person name="Sugita-Konishi S."/>
            <person name="Sato K."/>
            <person name="Mori E."/>
            <person name="Abe Y."/>
            <person name="Kisaki G."/>
            <person name="Hamano K."/>
            <person name="Suezawa K."/>
            <person name="Otani M."/>
            <person name="Fukuda T."/>
            <person name="Manabe T."/>
            <person name="Gomi K."/>
            <person name="Tabuchi M."/>
            <person name="Akimitsu K."/>
            <person name="Kataoka I."/>
        </authorList>
    </citation>
    <scope>NUCLEOTIDE SEQUENCE [LARGE SCALE GENOMIC DNA]</scope>
    <source>
        <strain evidence="5">cv. Fuchu</strain>
    </source>
</reference>
<sequence length="222" mass="25218">MIDYECYKATEDRRLNTENSVNLILRNKNLGLEEYKFLLQTIVNSGIGEDTYAPKNIIQEREECPSLDDGLSEMDDIFYDTLDKLFSRTGISPLEIDILVVNVSLLSTVPSLTSRIINRINGSKLVLWQGKVHDALQLPVPVVARSSLTRALSMFKLKCMFRTHIGSNNEAYECCMQIEDDLGYRGFRLTKSLTKAAAQAFTVNLRVLVPKVLPIWELLRLD</sequence>
<dbReference type="GO" id="GO:0016020">
    <property type="term" value="C:membrane"/>
    <property type="evidence" value="ECO:0007669"/>
    <property type="project" value="InterPro"/>
</dbReference>
<evidence type="ECO:0000259" key="3">
    <source>
        <dbReference type="Pfam" id="PF08392"/>
    </source>
</evidence>
<dbReference type="InterPro" id="IPR012392">
    <property type="entry name" value="3-ktacl-CoA_syn"/>
</dbReference>
<dbReference type="PANTHER" id="PTHR31561">
    <property type="entry name" value="3-KETOACYL-COA SYNTHASE"/>
    <property type="match status" value="1"/>
</dbReference>
<evidence type="ECO:0000256" key="1">
    <source>
        <dbReference type="ARBA" id="ARBA00023315"/>
    </source>
</evidence>
<evidence type="ECO:0000313" key="4">
    <source>
        <dbReference type="EMBL" id="GFY83639.1"/>
    </source>
</evidence>
<comment type="catalytic activity">
    <reaction evidence="2">
        <text>a very-long-chain acyl-CoA + malonyl-CoA + H(+) = a very-long-chain 3-oxoacyl-CoA + CO2 + CoA</text>
        <dbReference type="Rhea" id="RHEA:32727"/>
        <dbReference type="ChEBI" id="CHEBI:15378"/>
        <dbReference type="ChEBI" id="CHEBI:16526"/>
        <dbReference type="ChEBI" id="CHEBI:57287"/>
        <dbReference type="ChEBI" id="CHEBI:57384"/>
        <dbReference type="ChEBI" id="CHEBI:90725"/>
        <dbReference type="ChEBI" id="CHEBI:90736"/>
        <dbReference type="EC" id="2.3.1.199"/>
    </reaction>
</comment>
<dbReference type="OrthoDB" id="329835at2759"/>
<evidence type="ECO:0000256" key="2">
    <source>
        <dbReference type="ARBA" id="ARBA00047375"/>
    </source>
</evidence>
<organism evidence="4 5">
    <name type="scientific">Actinidia rufa</name>
    <dbReference type="NCBI Taxonomy" id="165716"/>
    <lineage>
        <taxon>Eukaryota</taxon>
        <taxon>Viridiplantae</taxon>
        <taxon>Streptophyta</taxon>
        <taxon>Embryophyta</taxon>
        <taxon>Tracheophyta</taxon>
        <taxon>Spermatophyta</taxon>
        <taxon>Magnoliopsida</taxon>
        <taxon>eudicotyledons</taxon>
        <taxon>Gunneridae</taxon>
        <taxon>Pentapetalae</taxon>
        <taxon>asterids</taxon>
        <taxon>Ericales</taxon>
        <taxon>Actinidiaceae</taxon>
        <taxon>Actinidia</taxon>
    </lineage>
</organism>
<dbReference type="InterPro" id="IPR016039">
    <property type="entry name" value="Thiolase-like"/>
</dbReference>
<keyword evidence="1" id="KW-0012">Acyltransferase</keyword>
<dbReference type="GO" id="GO:0009922">
    <property type="term" value="F:fatty acid elongase activity"/>
    <property type="evidence" value="ECO:0007669"/>
    <property type="project" value="UniProtKB-EC"/>
</dbReference>
<dbReference type="AlphaFoldDB" id="A0A7J0ECP9"/>
<dbReference type="EMBL" id="BJWL01000003">
    <property type="protein sequence ID" value="GFY83639.1"/>
    <property type="molecule type" value="Genomic_DNA"/>
</dbReference>
<feature type="domain" description="FAE" evidence="3">
    <location>
        <begin position="146"/>
        <end position="220"/>
    </location>
</feature>
<keyword evidence="1" id="KW-0808">Transferase</keyword>
<dbReference type="SUPFAM" id="SSF53901">
    <property type="entry name" value="Thiolase-like"/>
    <property type="match status" value="1"/>
</dbReference>
<dbReference type="GO" id="GO:0006633">
    <property type="term" value="P:fatty acid biosynthetic process"/>
    <property type="evidence" value="ECO:0007669"/>
    <property type="project" value="InterPro"/>
</dbReference>
<dbReference type="Proteomes" id="UP000585474">
    <property type="component" value="Unassembled WGS sequence"/>
</dbReference>
<dbReference type="InterPro" id="IPR013601">
    <property type="entry name" value="FAE1_typ3_polyketide_synth"/>
</dbReference>
<name>A0A7J0ECP9_9ERIC</name>
<dbReference type="Pfam" id="PF08392">
    <property type="entry name" value="FAE1_CUT1_RppA"/>
    <property type="match status" value="2"/>
</dbReference>